<name>A0A3N4I101_ASCIM</name>
<feature type="compositionally biased region" description="Basic and acidic residues" evidence="1">
    <location>
        <begin position="34"/>
        <end position="50"/>
    </location>
</feature>
<evidence type="ECO:0000313" key="3">
    <source>
        <dbReference type="Proteomes" id="UP000275078"/>
    </source>
</evidence>
<organism evidence="2 3">
    <name type="scientific">Ascobolus immersus RN42</name>
    <dbReference type="NCBI Taxonomy" id="1160509"/>
    <lineage>
        <taxon>Eukaryota</taxon>
        <taxon>Fungi</taxon>
        <taxon>Dikarya</taxon>
        <taxon>Ascomycota</taxon>
        <taxon>Pezizomycotina</taxon>
        <taxon>Pezizomycetes</taxon>
        <taxon>Pezizales</taxon>
        <taxon>Ascobolaceae</taxon>
        <taxon>Ascobolus</taxon>
    </lineage>
</organism>
<reference evidence="2 3" key="1">
    <citation type="journal article" date="2018" name="Nat. Ecol. Evol.">
        <title>Pezizomycetes genomes reveal the molecular basis of ectomycorrhizal truffle lifestyle.</title>
        <authorList>
            <person name="Murat C."/>
            <person name="Payen T."/>
            <person name="Noel B."/>
            <person name="Kuo A."/>
            <person name="Morin E."/>
            <person name="Chen J."/>
            <person name="Kohler A."/>
            <person name="Krizsan K."/>
            <person name="Balestrini R."/>
            <person name="Da Silva C."/>
            <person name="Montanini B."/>
            <person name="Hainaut M."/>
            <person name="Levati E."/>
            <person name="Barry K.W."/>
            <person name="Belfiori B."/>
            <person name="Cichocki N."/>
            <person name="Clum A."/>
            <person name="Dockter R.B."/>
            <person name="Fauchery L."/>
            <person name="Guy J."/>
            <person name="Iotti M."/>
            <person name="Le Tacon F."/>
            <person name="Lindquist E.A."/>
            <person name="Lipzen A."/>
            <person name="Malagnac F."/>
            <person name="Mello A."/>
            <person name="Molinier V."/>
            <person name="Miyauchi S."/>
            <person name="Poulain J."/>
            <person name="Riccioni C."/>
            <person name="Rubini A."/>
            <person name="Sitrit Y."/>
            <person name="Splivallo R."/>
            <person name="Traeger S."/>
            <person name="Wang M."/>
            <person name="Zifcakova L."/>
            <person name="Wipf D."/>
            <person name="Zambonelli A."/>
            <person name="Paolocci F."/>
            <person name="Nowrousian M."/>
            <person name="Ottonello S."/>
            <person name="Baldrian P."/>
            <person name="Spatafora J.W."/>
            <person name="Henrissat B."/>
            <person name="Nagy L.G."/>
            <person name="Aury J.M."/>
            <person name="Wincker P."/>
            <person name="Grigoriev I.V."/>
            <person name="Bonfante P."/>
            <person name="Martin F.M."/>
        </authorList>
    </citation>
    <scope>NUCLEOTIDE SEQUENCE [LARGE SCALE GENOMIC DNA]</scope>
    <source>
        <strain evidence="2 3">RN42</strain>
    </source>
</reference>
<feature type="compositionally biased region" description="Polar residues" evidence="1">
    <location>
        <begin position="67"/>
        <end position="78"/>
    </location>
</feature>
<protein>
    <submittedName>
        <fullName evidence="2">Uncharacterized protein</fullName>
    </submittedName>
</protein>
<accession>A0A3N4I101</accession>
<feature type="compositionally biased region" description="Polar residues" evidence="1">
    <location>
        <begin position="20"/>
        <end position="33"/>
    </location>
</feature>
<evidence type="ECO:0000313" key="2">
    <source>
        <dbReference type="EMBL" id="RPA79669.1"/>
    </source>
</evidence>
<sequence length="100" mass="11123">MGLLDCIFCDRKKTKRQSKTETILSTGKTISGSSEEKNDPERERVARGWESDPEEVEIARKIKESAQRQSAAEPSGTQIDDDELIPDGMGYRYKVSAAAT</sequence>
<gene>
    <name evidence="2" type="ORF">BJ508DRAFT_415820</name>
</gene>
<dbReference type="Proteomes" id="UP000275078">
    <property type="component" value="Unassembled WGS sequence"/>
</dbReference>
<keyword evidence="3" id="KW-1185">Reference proteome</keyword>
<feature type="compositionally biased region" description="Basic and acidic residues" evidence="1">
    <location>
        <begin position="57"/>
        <end position="66"/>
    </location>
</feature>
<proteinExistence type="predicted"/>
<dbReference type="AlphaFoldDB" id="A0A3N4I101"/>
<evidence type="ECO:0000256" key="1">
    <source>
        <dbReference type="SAM" id="MobiDB-lite"/>
    </source>
</evidence>
<feature type="region of interest" description="Disordered" evidence="1">
    <location>
        <begin position="18"/>
        <end position="88"/>
    </location>
</feature>
<dbReference type="EMBL" id="ML119696">
    <property type="protein sequence ID" value="RPA79669.1"/>
    <property type="molecule type" value="Genomic_DNA"/>
</dbReference>